<protein>
    <submittedName>
        <fullName evidence="2">Uncharacterized protein</fullName>
    </submittedName>
</protein>
<dbReference type="EMBL" id="FXTY01000021">
    <property type="protein sequence ID" value="SMP36847.1"/>
    <property type="molecule type" value="Genomic_DNA"/>
</dbReference>
<feature type="region of interest" description="Disordered" evidence="1">
    <location>
        <begin position="55"/>
        <end position="75"/>
    </location>
</feature>
<comment type="caution">
    <text evidence="2">The sequence shown here is derived from an EMBL/GenBank/DDBJ whole genome shotgun (WGS) entry which is preliminary data.</text>
</comment>
<sequence length="75" mass="8140">MEAGPTYLDAMGSERALDWLQVHAYQSSSQAICEPWEARALVNLSRAYLEGKAIGTNPLGLEPLTEHEGKSVGHS</sequence>
<reference evidence="2 3" key="1">
    <citation type="submission" date="2017-05" db="EMBL/GenBank/DDBJ databases">
        <authorList>
            <person name="Varghese N."/>
            <person name="Submissions S."/>
        </authorList>
    </citation>
    <scope>NUCLEOTIDE SEQUENCE [LARGE SCALE GENOMIC DNA]</scope>
    <source>
        <strain evidence="2 3">DSM 29734</strain>
    </source>
</reference>
<dbReference type="Proteomes" id="UP001157961">
    <property type="component" value="Unassembled WGS sequence"/>
</dbReference>
<gene>
    <name evidence="2" type="ORF">SAMN06265373_1217</name>
</gene>
<evidence type="ECO:0000256" key="1">
    <source>
        <dbReference type="SAM" id="MobiDB-lite"/>
    </source>
</evidence>
<organism evidence="2 3">
    <name type="scientific">Shimia sagamensis</name>
    <dbReference type="NCBI Taxonomy" id="1566352"/>
    <lineage>
        <taxon>Bacteria</taxon>
        <taxon>Pseudomonadati</taxon>
        <taxon>Pseudomonadota</taxon>
        <taxon>Alphaproteobacteria</taxon>
        <taxon>Rhodobacterales</taxon>
        <taxon>Roseobacteraceae</taxon>
    </lineage>
</organism>
<name>A0ABY1PP40_9RHOB</name>
<evidence type="ECO:0000313" key="3">
    <source>
        <dbReference type="Proteomes" id="UP001157961"/>
    </source>
</evidence>
<accession>A0ABY1PP40</accession>
<evidence type="ECO:0000313" key="2">
    <source>
        <dbReference type="EMBL" id="SMP36847.1"/>
    </source>
</evidence>
<proteinExistence type="predicted"/>
<keyword evidence="3" id="KW-1185">Reference proteome</keyword>
<feature type="compositionally biased region" description="Basic and acidic residues" evidence="1">
    <location>
        <begin position="64"/>
        <end position="75"/>
    </location>
</feature>